<proteinExistence type="predicted"/>
<comment type="caution">
    <text evidence="2">The sequence shown here is derived from an EMBL/GenBank/DDBJ whole genome shotgun (WGS) entry which is preliminary data.</text>
</comment>
<evidence type="ECO:0000256" key="1">
    <source>
        <dbReference type="SAM" id="SignalP"/>
    </source>
</evidence>
<evidence type="ECO:0000313" key="2">
    <source>
        <dbReference type="EMBL" id="OGY60003.1"/>
    </source>
</evidence>
<feature type="chain" id="PRO_5009581737" description="Cohesin domain-containing protein" evidence="1">
    <location>
        <begin position="22"/>
        <end position="186"/>
    </location>
</feature>
<evidence type="ECO:0000313" key="3">
    <source>
        <dbReference type="Proteomes" id="UP000178744"/>
    </source>
</evidence>
<reference evidence="2 3" key="1">
    <citation type="journal article" date="2016" name="Nat. Commun.">
        <title>Thousands of microbial genomes shed light on interconnected biogeochemical processes in an aquifer system.</title>
        <authorList>
            <person name="Anantharaman K."/>
            <person name="Brown C.T."/>
            <person name="Hug L.A."/>
            <person name="Sharon I."/>
            <person name="Castelle C.J."/>
            <person name="Probst A.J."/>
            <person name="Thomas B.C."/>
            <person name="Singh A."/>
            <person name="Wilkins M.J."/>
            <person name="Karaoz U."/>
            <person name="Brodie E.L."/>
            <person name="Williams K.H."/>
            <person name="Hubbard S.S."/>
            <person name="Banfield J.F."/>
        </authorList>
    </citation>
    <scope>NUCLEOTIDE SEQUENCE [LARGE SCALE GENOMIC DNA]</scope>
</reference>
<organism evidence="2 3">
    <name type="scientific">Candidatus Colwellbacteria bacterium RIFCSPLOWO2_01_FULL_48_10</name>
    <dbReference type="NCBI Taxonomy" id="1797690"/>
    <lineage>
        <taxon>Bacteria</taxon>
        <taxon>Candidatus Colwelliibacteriota</taxon>
    </lineage>
</organism>
<accession>A0A1G1Z5V3</accession>
<dbReference type="PROSITE" id="PS51257">
    <property type="entry name" value="PROKAR_LIPOPROTEIN"/>
    <property type="match status" value="1"/>
</dbReference>
<protein>
    <recommendedName>
        <fullName evidence="4">Cohesin domain-containing protein</fullName>
    </recommendedName>
</protein>
<name>A0A1G1Z5V3_9BACT</name>
<dbReference type="EMBL" id="MHIY01000011">
    <property type="protein sequence ID" value="OGY60003.1"/>
    <property type="molecule type" value="Genomic_DNA"/>
</dbReference>
<dbReference type="Proteomes" id="UP000178744">
    <property type="component" value="Unassembled WGS sequence"/>
</dbReference>
<feature type="signal peptide" evidence="1">
    <location>
        <begin position="1"/>
        <end position="21"/>
    </location>
</feature>
<evidence type="ECO:0008006" key="4">
    <source>
        <dbReference type="Google" id="ProtNLM"/>
    </source>
</evidence>
<gene>
    <name evidence="2" type="ORF">A3B23_02895</name>
</gene>
<dbReference type="AlphaFoldDB" id="A0A1G1Z5V3"/>
<sequence length="186" mass="19814">MRNYATLICLALLTLFPLALSGCNGPEEKNDSSPLAPGAAQTQPGSFKINEKATFDLSVCAGIDGTQCLGGEEQIALSIETDLDSITNLMLEIVWDASSPSTEVLNFTIGSGEMDVEFLPGSEPIYAQGASPITVMTIGENSFNGTELFIVIALVREYAQETPVFYEVSAPQDVEITGYVFGTRTA</sequence>
<keyword evidence="1" id="KW-0732">Signal</keyword>